<sequence>MQDPVSKRAEAAIFLLHICSNKLLFHRTTSFDIQKADETQIFINQCFVLSHMQGAAPINCVMRESTTTNKKLRQFRNNQLFWKENTAAEGRSFNYAIHNLSAQQQELIQQLQLVQRRYLIQQGFVKPLQLDFQAQYNNGGKAFGSSLNRGHQQLHLPQNSLGTGNDKYNETSYLLQHQQQMHIQHDQKLNIPVNEHRQHQGRQQKYRKTFTPYQLAIK</sequence>
<evidence type="ECO:0000313" key="2">
    <source>
        <dbReference type="Proteomes" id="UP000606786"/>
    </source>
</evidence>
<organism evidence="1 2">
    <name type="scientific">Ceratitis capitata</name>
    <name type="common">Mediterranean fruit fly</name>
    <name type="synonym">Tephritis capitata</name>
    <dbReference type="NCBI Taxonomy" id="7213"/>
    <lineage>
        <taxon>Eukaryota</taxon>
        <taxon>Metazoa</taxon>
        <taxon>Ecdysozoa</taxon>
        <taxon>Arthropoda</taxon>
        <taxon>Hexapoda</taxon>
        <taxon>Insecta</taxon>
        <taxon>Pterygota</taxon>
        <taxon>Neoptera</taxon>
        <taxon>Endopterygota</taxon>
        <taxon>Diptera</taxon>
        <taxon>Brachycera</taxon>
        <taxon>Muscomorpha</taxon>
        <taxon>Tephritoidea</taxon>
        <taxon>Tephritidae</taxon>
        <taxon>Ceratitis</taxon>
        <taxon>Ceratitis</taxon>
    </lineage>
</organism>
<evidence type="ECO:0000313" key="1">
    <source>
        <dbReference type="EMBL" id="CAD7001093.1"/>
    </source>
</evidence>
<keyword evidence="2" id="KW-1185">Reference proteome</keyword>
<reference evidence="1" key="1">
    <citation type="submission" date="2020-11" db="EMBL/GenBank/DDBJ databases">
        <authorList>
            <person name="Whitehead M."/>
        </authorList>
    </citation>
    <scope>NUCLEOTIDE SEQUENCE</scope>
    <source>
        <strain evidence="1">EGII</strain>
    </source>
</reference>
<dbReference type="Proteomes" id="UP000606786">
    <property type="component" value="Unassembled WGS sequence"/>
</dbReference>
<dbReference type="EMBL" id="CAJHJT010000023">
    <property type="protein sequence ID" value="CAD7001093.1"/>
    <property type="molecule type" value="Genomic_DNA"/>
</dbReference>
<gene>
    <name evidence="1" type="ORF">CCAP1982_LOCUS9565</name>
</gene>
<name>A0A811UVL4_CERCA</name>
<proteinExistence type="predicted"/>
<accession>A0A811UVL4</accession>
<protein>
    <submittedName>
        <fullName evidence="1">(Mediterranean fruit fly) hypothetical protein</fullName>
    </submittedName>
</protein>
<dbReference type="OrthoDB" id="5830876at2759"/>
<dbReference type="AlphaFoldDB" id="A0A811UVL4"/>
<comment type="caution">
    <text evidence="1">The sequence shown here is derived from an EMBL/GenBank/DDBJ whole genome shotgun (WGS) entry which is preliminary data.</text>
</comment>